<feature type="modified residue" description="N6-lipoyllysine" evidence="4">
    <location>
        <position position="109"/>
    </location>
</feature>
<dbReference type="GO" id="GO:0005960">
    <property type="term" value="C:glycine cleavage complex"/>
    <property type="evidence" value="ECO:0007669"/>
    <property type="project" value="UniProtKB-UniRule"/>
</dbReference>
<gene>
    <name evidence="8" type="ORF">PMACD_LOCUS452</name>
</gene>
<evidence type="ECO:0000256" key="4">
    <source>
        <dbReference type="PIRSR" id="PIRSR617453-50"/>
    </source>
</evidence>
<dbReference type="PANTHER" id="PTHR11715:SF3">
    <property type="entry name" value="GLYCINE CLEAVAGE SYSTEM H PROTEIN-RELATED"/>
    <property type="match status" value="1"/>
</dbReference>
<dbReference type="HAMAP" id="MF_00272">
    <property type="entry name" value="GcvH"/>
    <property type="match status" value="1"/>
</dbReference>
<feature type="domain" description="Lipoyl-binding" evidence="7">
    <location>
        <begin position="68"/>
        <end position="150"/>
    </location>
</feature>
<dbReference type="OrthoDB" id="10264154at2759"/>
<reference evidence="8" key="1">
    <citation type="submission" date="2021-02" db="EMBL/GenBank/DDBJ databases">
        <authorList>
            <person name="Steward A R."/>
        </authorList>
    </citation>
    <scope>NUCLEOTIDE SEQUENCE</scope>
</reference>
<dbReference type="GO" id="GO:0009249">
    <property type="term" value="P:protein lipoylation"/>
    <property type="evidence" value="ECO:0007669"/>
    <property type="project" value="TreeGrafter"/>
</dbReference>
<comment type="similarity">
    <text evidence="1 5">Belongs to the GcvH family.</text>
</comment>
<dbReference type="NCBIfam" id="TIGR00527">
    <property type="entry name" value="gcvH"/>
    <property type="match status" value="1"/>
</dbReference>
<dbReference type="NCBIfam" id="NF002270">
    <property type="entry name" value="PRK01202.1"/>
    <property type="match status" value="1"/>
</dbReference>
<keyword evidence="6" id="KW-0472">Membrane</keyword>
<dbReference type="PANTHER" id="PTHR11715">
    <property type="entry name" value="GLYCINE CLEAVAGE SYSTEM H PROTEIN"/>
    <property type="match status" value="1"/>
</dbReference>
<comment type="cofactor">
    <cofactor evidence="5">
        <name>(R)-lipoate</name>
        <dbReference type="ChEBI" id="CHEBI:83088"/>
    </cofactor>
    <text evidence="5">Binds 1 lipoyl cofactor covalently.</text>
</comment>
<dbReference type="PROSITE" id="PS00189">
    <property type="entry name" value="LIPOYL"/>
    <property type="match status" value="1"/>
</dbReference>
<keyword evidence="3 5" id="KW-0809">Transit peptide</keyword>
<dbReference type="InterPro" id="IPR000089">
    <property type="entry name" value="Biotin_lipoyl"/>
</dbReference>
<keyword evidence="9" id="KW-1185">Reference proteome</keyword>
<dbReference type="GO" id="GO:0005739">
    <property type="term" value="C:mitochondrion"/>
    <property type="evidence" value="ECO:0007669"/>
    <property type="project" value="UniProtKB-SubCell"/>
</dbReference>
<dbReference type="Gene3D" id="2.40.50.100">
    <property type="match status" value="1"/>
</dbReference>
<dbReference type="SUPFAM" id="SSF51230">
    <property type="entry name" value="Single hybrid motif"/>
    <property type="match status" value="1"/>
</dbReference>
<keyword evidence="6" id="KW-0812">Transmembrane</keyword>
<dbReference type="Pfam" id="PF01597">
    <property type="entry name" value="GCV_H"/>
    <property type="match status" value="1"/>
</dbReference>
<dbReference type="EMBL" id="CAJOBZ010000001">
    <property type="protein sequence ID" value="CAF4747524.1"/>
    <property type="molecule type" value="Genomic_DNA"/>
</dbReference>
<keyword evidence="6" id="KW-1133">Transmembrane helix</keyword>
<evidence type="ECO:0000313" key="8">
    <source>
        <dbReference type="EMBL" id="CAF4747524.1"/>
    </source>
</evidence>
<keyword evidence="5" id="KW-0496">Mitochondrion</keyword>
<dbReference type="AlphaFoldDB" id="A0A821LA45"/>
<evidence type="ECO:0000259" key="7">
    <source>
        <dbReference type="PROSITE" id="PS50968"/>
    </source>
</evidence>
<evidence type="ECO:0000313" key="9">
    <source>
        <dbReference type="Proteomes" id="UP000663880"/>
    </source>
</evidence>
<comment type="caution">
    <text evidence="8">The sequence shown here is derived from an EMBL/GenBank/DDBJ whole genome shotgun (WGS) entry which is preliminary data.</text>
</comment>
<dbReference type="InterPro" id="IPR002930">
    <property type="entry name" value="GCV_H"/>
</dbReference>
<protein>
    <recommendedName>
        <fullName evidence="5">Glycine cleavage system H protein</fullName>
    </recommendedName>
</protein>
<feature type="transmembrane region" description="Helical" evidence="6">
    <location>
        <begin position="35"/>
        <end position="55"/>
    </location>
</feature>
<keyword evidence="2 4" id="KW-0450">Lipoyl</keyword>
<dbReference type="GO" id="GO:0019464">
    <property type="term" value="P:glycine decarboxylation via glycine cleavage system"/>
    <property type="evidence" value="ECO:0007669"/>
    <property type="project" value="UniProtKB-UniRule"/>
</dbReference>
<comment type="function">
    <text evidence="5">The H protein shuttles the methylamine group of glycine from the P protein to the T protein.</text>
</comment>
<dbReference type="Proteomes" id="UP000663880">
    <property type="component" value="Unassembled WGS sequence"/>
</dbReference>
<comment type="subcellular location">
    <subcellularLocation>
        <location evidence="5">Mitochondrion</location>
    </subcellularLocation>
</comment>
<dbReference type="InterPro" id="IPR017453">
    <property type="entry name" value="GCV_H_sub"/>
</dbReference>
<name>A0A821LA45_9NEOP</name>
<comment type="subunit">
    <text evidence="5">The glycine cleavage system is composed of four proteins: P, T, L and H.</text>
</comment>
<evidence type="ECO:0000256" key="6">
    <source>
        <dbReference type="SAM" id="Phobius"/>
    </source>
</evidence>
<organism evidence="8 9">
    <name type="scientific">Pieris macdunnoughi</name>
    <dbReference type="NCBI Taxonomy" id="345717"/>
    <lineage>
        <taxon>Eukaryota</taxon>
        <taxon>Metazoa</taxon>
        <taxon>Ecdysozoa</taxon>
        <taxon>Arthropoda</taxon>
        <taxon>Hexapoda</taxon>
        <taxon>Insecta</taxon>
        <taxon>Pterygota</taxon>
        <taxon>Neoptera</taxon>
        <taxon>Endopterygota</taxon>
        <taxon>Lepidoptera</taxon>
        <taxon>Glossata</taxon>
        <taxon>Ditrysia</taxon>
        <taxon>Papilionoidea</taxon>
        <taxon>Pieridae</taxon>
        <taxon>Pierinae</taxon>
        <taxon>Pieris</taxon>
    </lineage>
</organism>
<dbReference type="InterPro" id="IPR011053">
    <property type="entry name" value="Single_hybrid_motif"/>
</dbReference>
<accession>A0A821LA45</accession>
<dbReference type="InterPro" id="IPR033753">
    <property type="entry name" value="GCV_H/Fam206"/>
</dbReference>
<dbReference type="PROSITE" id="PS50968">
    <property type="entry name" value="BIOTINYL_LIPOYL"/>
    <property type="match status" value="1"/>
</dbReference>
<evidence type="ECO:0000256" key="3">
    <source>
        <dbReference type="ARBA" id="ARBA00022946"/>
    </source>
</evidence>
<evidence type="ECO:0000256" key="2">
    <source>
        <dbReference type="ARBA" id="ARBA00022823"/>
    </source>
</evidence>
<sequence>MVISNVVKGLCRVSQQGIVSTCRRVHNGNAKMAKVSLRFVCFFCTLFFLHFRSFYTKKHEWVKIDAGIGTIGISKFAQESLGEVVFAQLPDVGKNISSGDECGALESVKAAGEVYSPVSGIVTEKNSAVESSPALINKSCYEDGWLFRLKLSKPEEVEQLMDQTSYDTYLKDLH</sequence>
<dbReference type="CDD" id="cd06848">
    <property type="entry name" value="GCS_H"/>
    <property type="match status" value="1"/>
</dbReference>
<proteinExistence type="inferred from homology"/>
<evidence type="ECO:0000256" key="1">
    <source>
        <dbReference type="ARBA" id="ARBA00009249"/>
    </source>
</evidence>
<evidence type="ECO:0000256" key="5">
    <source>
        <dbReference type="RuleBase" id="RU364055"/>
    </source>
</evidence>
<dbReference type="InterPro" id="IPR003016">
    <property type="entry name" value="2-oxoA_DH_lipoyl-BS"/>
</dbReference>